<evidence type="ECO:0000256" key="7">
    <source>
        <dbReference type="ARBA" id="ARBA00023014"/>
    </source>
</evidence>
<keyword evidence="4" id="KW-0949">S-adenosyl-L-methionine</keyword>
<dbReference type="InterPro" id="IPR007197">
    <property type="entry name" value="rSAM"/>
</dbReference>
<dbReference type="GO" id="GO:0051539">
    <property type="term" value="F:4 iron, 4 sulfur cluster binding"/>
    <property type="evidence" value="ECO:0007669"/>
    <property type="project" value="UniProtKB-KW"/>
</dbReference>
<dbReference type="PROSITE" id="PS51332">
    <property type="entry name" value="B12_BINDING"/>
    <property type="match status" value="1"/>
</dbReference>
<dbReference type="InterPro" id="IPR058240">
    <property type="entry name" value="rSAM_sf"/>
</dbReference>
<dbReference type="Gene3D" id="3.40.50.280">
    <property type="entry name" value="Cobalamin-binding domain"/>
    <property type="match status" value="1"/>
</dbReference>
<dbReference type="Pfam" id="PF02310">
    <property type="entry name" value="B12-binding"/>
    <property type="match status" value="1"/>
</dbReference>
<dbReference type="AlphaFoldDB" id="D1CAG6"/>
<name>D1CAG6_SPHTD</name>
<comment type="cofactor">
    <cofactor evidence="1">
        <name>[4Fe-4S] cluster</name>
        <dbReference type="ChEBI" id="CHEBI:49883"/>
    </cofactor>
</comment>
<dbReference type="SMART" id="SM00729">
    <property type="entry name" value="Elp3"/>
    <property type="match status" value="1"/>
</dbReference>
<dbReference type="CDD" id="cd01335">
    <property type="entry name" value="Radical_SAM"/>
    <property type="match status" value="1"/>
</dbReference>
<dbReference type="SFLD" id="SFLDG01082">
    <property type="entry name" value="B12-binding_domain_containing"/>
    <property type="match status" value="1"/>
</dbReference>
<dbReference type="HOGENOM" id="CLU_021572_4_3_0"/>
<dbReference type="InterPro" id="IPR051198">
    <property type="entry name" value="BchE-like"/>
</dbReference>
<dbReference type="eggNOG" id="COG1032">
    <property type="taxonomic scope" value="Bacteria"/>
</dbReference>
<evidence type="ECO:0000259" key="9">
    <source>
        <dbReference type="PROSITE" id="PS51918"/>
    </source>
</evidence>
<evidence type="ECO:0000313" key="11">
    <source>
        <dbReference type="Proteomes" id="UP000002027"/>
    </source>
</evidence>
<accession>D1CAG6</accession>
<dbReference type="InterPro" id="IPR006158">
    <property type="entry name" value="Cobalamin-bd"/>
</dbReference>
<sequence length="491" mass="56733">MLILYNPPSNARRKPVLPMSLLALGALLEGRYDYQIVDGNLEPDPEAALDRAIRETGARVLGVTVMPGPQLSHAVPLCRRIKARHPGLTIVWGGYFPTQHYEVCLRAEFVDYVVRGHGEVTFVALLDALHDGTNPSTIPGLAYRHPESGEIVTTGMPPIPHPDRLPDYPYQRVEMARYVRPTFLGRRTLPHHSSYGCPFFCNFCAVVNMVNGRWFAQSAERTASVASRLVEEWGVDAVEFYDNNFFVHEARTAEFAERIRSLGIAWWGEGRIDTLWKYSDCTWELMRDSGLRMVFLGAESGSDETLQRMNKGKSASTEKTLAIAEKMRRYGIVPEFSFVLGNPPDPEADVRQTLDFIRTVKRVNPDAEIIFYMYTPVPLAGELYEQAKVSGFRFPETLDEWISPEWQEFAQRRSAHMPWLDDPLRRQVHDFERVLNAYYPTITDARLRRRWRWLLRAVSAWRYHLRWYRHPWELQVLQRLIAYQRPETAGF</sequence>
<dbReference type="CDD" id="cd02068">
    <property type="entry name" value="radical_SAM_B12_BD"/>
    <property type="match status" value="1"/>
</dbReference>
<dbReference type="STRING" id="479434.Sthe_3409"/>
<evidence type="ECO:0000256" key="1">
    <source>
        <dbReference type="ARBA" id="ARBA00001966"/>
    </source>
</evidence>
<evidence type="ECO:0000256" key="2">
    <source>
        <dbReference type="ARBA" id="ARBA00022603"/>
    </source>
</evidence>
<dbReference type="SUPFAM" id="SSF102114">
    <property type="entry name" value="Radical SAM enzymes"/>
    <property type="match status" value="1"/>
</dbReference>
<evidence type="ECO:0000259" key="8">
    <source>
        <dbReference type="PROSITE" id="PS51332"/>
    </source>
</evidence>
<evidence type="ECO:0000256" key="4">
    <source>
        <dbReference type="ARBA" id="ARBA00022691"/>
    </source>
</evidence>
<keyword evidence="2" id="KW-0489">Methyltransferase</keyword>
<dbReference type="OrthoDB" id="9801659at2"/>
<dbReference type="PANTHER" id="PTHR43409">
    <property type="entry name" value="ANAEROBIC MAGNESIUM-PROTOPORPHYRIN IX MONOMETHYL ESTER CYCLASE-RELATED"/>
    <property type="match status" value="1"/>
</dbReference>
<dbReference type="Pfam" id="PF04055">
    <property type="entry name" value="Radical_SAM"/>
    <property type="match status" value="1"/>
</dbReference>
<dbReference type="EMBL" id="CP001824">
    <property type="protein sequence ID" value="ACZ40809.1"/>
    <property type="molecule type" value="Genomic_DNA"/>
</dbReference>
<keyword evidence="6" id="KW-0408">Iron</keyword>
<dbReference type="InterPro" id="IPR036724">
    <property type="entry name" value="Cobalamin-bd_sf"/>
</dbReference>
<evidence type="ECO:0000256" key="5">
    <source>
        <dbReference type="ARBA" id="ARBA00022723"/>
    </source>
</evidence>
<dbReference type="SFLD" id="SFLDS00029">
    <property type="entry name" value="Radical_SAM"/>
    <property type="match status" value="1"/>
</dbReference>
<keyword evidence="5" id="KW-0479">Metal-binding</keyword>
<dbReference type="Gene3D" id="3.80.30.20">
    <property type="entry name" value="tm_1862 like domain"/>
    <property type="match status" value="1"/>
</dbReference>
<gene>
    <name evidence="10" type="ordered locus">Sthe_3409</name>
</gene>
<dbReference type="GO" id="GO:0031419">
    <property type="term" value="F:cobalamin binding"/>
    <property type="evidence" value="ECO:0007669"/>
    <property type="project" value="InterPro"/>
</dbReference>
<dbReference type="RefSeq" id="WP_012873844.1">
    <property type="nucleotide sequence ID" value="NC_013524.1"/>
</dbReference>
<dbReference type="KEGG" id="sti:Sthe_3409"/>
<reference evidence="10 11" key="2">
    <citation type="journal article" date="2010" name="Stand. Genomic Sci.">
        <title>Complete genome sequence of Desulfohalobium retbaense type strain (HR(100)).</title>
        <authorList>
            <person name="Spring S."/>
            <person name="Nolan M."/>
            <person name="Lapidus A."/>
            <person name="Glavina Del Rio T."/>
            <person name="Copeland A."/>
            <person name="Tice H."/>
            <person name="Cheng J.F."/>
            <person name="Lucas S."/>
            <person name="Land M."/>
            <person name="Chen F."/>
            <person name="Bruce D."/>
            <person name="Goodwin L."/>
            <person name="Pitluck S."/>
            <person name="Ivanova N."/>
            <person name="Mavromatis K."/>
            <person name="Mikhailova N."/>
            <person name="Pati A."/>
            <person name="Chen A."/>
            <person name="Palaniappan K."/>
            <person name="Hauser L."/>
            <person name="Chang Y.J."/>
            <person name="Jeffries C.D."/>
            <person name="Munk C."/>
            <person name="Kiss H."/>
            <person name="Chain P."/>
            <person name="Han C."/>
            <person name="Brettin T."/>
            <person name="Detter J.C."/>
            <person name="Schuler E."/>
            <person name="Goker M."/>
            <person name="Rohde M."/>
            <person name="Bristow J."/>
            <person name="Eisen J.A."/>
            <person name="Markowitz V."/>
            <person name="Hugenholtz P."/>
            <person name="Kyrpides N.C."/>
            <person name="Klenk H.P."/>
        </authorList>
    </citation>
    <scope>NUCLEOTIDE SEQUENCE [LARGE SCALE GENOMIC DNA]</scope>
    <source>
        <strain evidence="11">ATCC 49802 / DSM 20745 / S 6022</strain>
    </source>
</reference>
<feature type="domain" description="B12-binding" evidence="8">
    <location>
        <begin position="1"/>
        <end position="136"/>
    </location>
</feature>
<dbReference type="InParanoid" id="D1CAG6"/>
<dbReference type="PANTHER" id="PTHR43409:SF7">
    <property type="entry name" value="BLL1977 PROTEIN"/>
    <property type="match status" value="1"/>
</dbReference>
<dbReference type="InterPro" id="IPR034466">
    <property type="entry name" value="Methyltransferase_Class_B"/>
</dbReference>
<dbReference type="InterPro" id="IPR006638">
    <property type="entry name" value="Elp3/MiaA/NifB-like_rSAM"/>
</dbReference>
<keyword evidence="11" id="KW-1185">Reference proteome</keyword>
<dbReference type="SFLD" id="SFLDG01123">
    <property type="entry name" value="methyltransferase_(Class_B)"/>
    <property type="match status" value="1"/>
</dbReference>
<feature type="domain" description="Radical SAM core" evidence="9">
    <location>
        <begin position="183"/>
        <end position="405"/>
    </location>
</feature>
<reference evidence="11" key="1">
    <citation type="submission" date="2009-11" db="EMBL/GenBank/DDBJ databases">
        <title>The complete chromosome 2 of Sphaerobacter thermophilus DSM 20745.</title>
        <authorList>
            <person name="Lucas S."/>
            <person name="Copeland A."/>
            <person name="Lapidus A."/>
            <person name="Glavina del Rio T."/>
            <person name="Dalin E."/>
            <person name="Tice H."/>
            <person name="Bruce D."/>
            <person name="Goodwin L."/>
            <person name="Pitluck S."/>
            <person name="Kyrpides N."/>
            <person name="Mavromatis K."/>
            <person name="Ivanova N."/>
            <person name="Mikhailova N."/>
            <person name="LaButti K.M."/>
            <person name="Clum A."/>
            <person name="Sun H.I."/>
            <person name="Brettin T."/>
            <person name="Detter J.C."/>
            <person name="Han C."/>
            <person name="Larimer F."/>
            <person name="Land M."/>
            <person name="Hauser L."/>
            <person name="Markowitz V."/>
            <person name="Cheng J.F."/>
            <person name="Hugenholtz P."/>
            <person name="Woyke T."/>
            <person name="Wu D."/>
            <person name="Steenblock K."/>
            <person name="Schneider S."/>
            <person name="Pukall R."/>
            <person name="Goeker M."/>
            <person name="Klenk H.P."/>
            <person name="Eisen J.A."/>
        </authorList>
    </citation>
    <scope>NUCLEOTIDE SEQUENCE [LARGE SCALE GENOMIC DNA]</scope>
    <source>
        <strain evidence="11">ATCC 49802 / DSM 20745 / S 6022</strain>
    </source>
</reference>
<dbReference type="PROSITE" id="PS51918">
    <property type="entry name" value="RADICAL_SAM"/>
    <property type="match status" value="1"/>
</dbReference>
<proteinExistence type="predicted"/>
<evidence type="ECO:0000313" key="10">
    <source>
        <dbReference type="EMBL" id="ACZ40809.1"/>
    </source>
</evidence>
<keyword evidence="3" id="KW-0808">Transferase</keyword>
<dbReference type="Proteomes" id="UP000002027">
    <property type="component" value="Chromosome 2"/>
</dbReference>
<dbReference type="SUPFAM" id="SSF52242">
    <property type="entry name" value="Cobalamin (vitamin B12)-binding domain"/>
    <property type="match status" value="1"/>
</dbReference>
<evidence type="ECO:0000256" key="3">
    <source>
        <dbReference type="ARBA" id="ARBA00022679"/>
    </source>
</evidence>
<dbReference type="InterPro" id="IPR023404">
    <property type="entry name" value="rSAM_horseshoe"/>
</dbReference>
<evidence type="ECO:0000256" key="6">
    <source>
        <dbReference type="ARBA" id="ARBA00023004"/>
    </source>
</evidence>
<keyword evidence="7" id="KW-0411">Iron-sulfur</keyword>
<dbReference type="GO" id="GO:0046872">
    <property type="term" value="F:metal ion binding"/>
    <property type="evidence" value="ECO:0007669"/>
    <property type="project" value="UniProtKB-KW"/>
</dbReference>
<dbReference type="GO" id="GO:0003824">
    <property type="term" value="F:catalytic activity"/>
    <property type="evidence" value="ECO:0007669"/>
    <property type="project" value="InterPro"/>
</dbReference>
<organism evidence="10 11">
    <name type="scientific">Sphaerobacter thermophilus (strain ATCC 49802 / DSM 20745 / KCCM 41009 / NCIMB 13125 / S 6022)</name>
    <dbReference type="NCBI Taxonomy" id="479434"/>
    <lineage>
        <taxon>Bacteria</taxon>
        <taxon>Pseudomonadati</taxon>
        <taxon>Thermomicrobiota</taxon>
        <taxon>Thermomicrobia</taxon>
        <taxon>Sphaerobacterales</taxon>
        <taxon>Sphaerobacterineae</taxon>
        <taxon>Sphaerobacteraceae</taxon>
        <taxon>Sphaerobacter</taxon>
    </lineage>
</organism>
<protein>
    <submittedName>
        <fullName evidence="10">Radical SAM domain protein</fullName>
    </submittedName>
</protein>